<name>C4XJF9_SOLM1</name>
<evidence type="ECO:0000313" key="1">
    <source>
        <dbReference type="EMBL" id="BAH76709.1"/>
    </source>
</evidence>
<organism evidence="1 2">
    <name type="scientific">Solidesulfovibrio magneticus (strain ATCC 700980 / DSM 13731 / RS-1)</name>
    <name type="common">Desulfovibrio magneticus</name>
    <dbReference type="NCBI Taxonomy" id="573370"/>
    <lineage>
        <taxon>Bacteria</taxon>
        <taxon>Pseudomonadati</taxon>
        <taxon>Thermodesulfobacteriota</taxon>
        <taxon>Desulfovibrionia</taxon>
        <taxon>Desulfovibrionales</taxon>
        <taxon>Desulfovibrionaceae</taxon>
        <taxon>Solidesulfovibrio</taxon>
    </lineage>
</organism>
<reference evidence="1 2" key="1">
    <citation type="journal article" date="2009" name="Genome Res.">
        <title>Whole genome sequence of Desulfovibrio magneticus strain RS-1 revealed common gene clusters in magnetotactic bacteria.</title>
        <authorList>
            <person name="Nakazawa H."/>
            <person name="Arakaki A."/>
            <person name="Narita-Yamada S."/>
            <person name="Yashiro I."/>
            <person name="Jinno K."/>
            <person name="Aoki N."/>
            <person name="Tsuruyama A."/>
            <person name="Okamura Y."/>
            <person name="Tanikawa S."/>
            <person name="Fujita N."/>
            <person name="Takeyama H."/>
            <person name="Matsunaga T."/>
        </authorList>
    </citation>
    <scope>NUCLEOTIDE SEQUENCE [LARGE SCALE GENOMIC DNA]</scope>
    <source>
        <strain evidence="2">ATCC 700980 / DSM 13731 / RS-1</strain>
    </source>
</reference>
<dbReference type="AlphaFoldDB" id="C4XJF9"/>
<accession>C4XJF9</accession>
<evidence type="ECO:0000313" key="2">
    <source>
        <dbReference type="Proteomes" id="UP000009071"/>
    </source>
</evidence>
<keyword evidence="2" id="KW-1185">Reference proteome</keyword>
<sequence length="350" mass="40202">MRELNNTYNECDDCPNCPKSPDSPDSSHCDQLGNFANCDAYAEYAEGTKEVFNRTIRLLLENESVLMEEMSSIASDIVIEIKKSDFNCSRLNSPFVKLKIDIGGKLYELKNDVKFIGAESWHQFFTRVFNEGIILRTIENYIRLFEANIDEAYHELGIDALLKLERASRQAGLSFTEFMNVCISQDDLALRKSNDDEWSRLLKSRESFGKNYKSLKDKSCNLELSELEELRKASDNGYVVSGKELTDIVKMKKSNQDLTELFKNKYINAGRIAQKKDKCLTIQTEVANFREEIDRMYGMLKNSQESDLLSMDVDLAKDCLEKFDSLKNMFAVIVEKFENDLNNVADNNLE</sequence>
<dbReference type="EMBL" id="AP010904">
    <property type="protein sequence ID" value="BAH76709.1"/>
    <property type="molecule type" value="Genomic_DNA"/>
</dbReference>
<dbReference type="KEGG" id="dma:DMR_32180"/>
<protein>
    <submittedName>
        <fullName evidence="1">Uncharacterized protein</fullName>
    </submittedName>
</protein>
<proteinExistence type="predicted"/>
<dbReference type="HOGENOM" id="CLU_791619_0_0_7"/>
<dbReference type="STRING" id="573370.DMR_32180"/>
<gene>
    <name evidence="1" type="ordered locus">DMR_32180</name>
</gene>
<dbReference type="Proteomes" id="UP000009071">
    <property type="component" value="Chromosome"/>
</dbReference>